<gene>
    <name evidence="1" type="ORF">ENI96_04285</name>
</gene>
<dbReference type="SUPFAM" id="SSF54909">
    <property type="entry name" value="Dimeric alpha+beta barrel"/>
    <property type="match status" value="1"/>
</dbReference>
<evidence type="ECO:0008006" key="3">
    <source>
        <dbReference type="Google" id="ProtNLM"/>
    </source>
</evidence>
<name>A0A831RJ80_9GAMM</name>
<reference evidence="1" key="1">
    <citation type="journal article" date="2020" name="mSystems">
        <title>Genome- and Community-Level Interaction Insights into Carbon Utilization and Element Cycling Functions of Hydrothermarchaeota in Hydrothermal Sediment.</title>
        <authorList>
            <person name="Zhou Z."/>
            <person name="Liu Y."/>
            <person name="Xu W."/>
            <person name="Pan J."/>
            <person name="Luo Z.H."/>
            <person name="Li M."/>
        </authorList>
    </citation>
    <scope>NUCLEOTIDE SEQUENCE [LARGE SCALE GENOMIC DNA]</scope>
    <source>
        <strain evidence="1">HyVt-443</strain>
    </source>
</reference>
<dbReference type="AlphaFoldDB" id="A0A831RJ80"/>
<dbReference type="Proteomes" id="UP000886251">
    <property type="component" value="Unassembled WGS sequence"/>
</dbReference>
<dbReference type="InterPro" id="IPR011008">
    <property type="entry name" value="Dimeric_a/b-barrel"/>
</dbReference>
<evidence type="ECO:0000313" key="2">
    <source>
        <dbReference type="Proteomes" id="UP000886251"/>
    </source>
</evidence>
<protein>
    <recommendedName>
        <fullName evidence="3">EthD domain-containing protein</fullName>
    </recommendedName>
</protein>
<organism evidence="1 2">
    <name type="scientific">Sedimenticola thiotaurini</name>
    <dbReference type="NCBI Taxonomy" id="1543721"/>
    <lineage>
        <taxon>Bacteria</taxon>
        <taxon>Pseudomonadati</taxon>
        <taxon>Pseudomonadota</taxon>
        <taxon>Gammaproteobacteria</taxon>
        <taxon>Chromatiales</taxon>
        <taxon>Sedimenticolaceae</taxon>
        <taxon>Sedimenticola</taxon>
    </lineage>
</organism>
<proteinExistence type="predicted"/>
<accession>A0A831RJ80</accession>
<dbReference type="Gene3D" id="3.30.70.100">
    <property type="match status" value="1"/>
</dbReference>
<dbReference type="EMBL" id="DRKP01000051">
    <property type="protein sequence ID" value="HEB95633.1"/>
    <property type="molecule type" value="Genomic_DNA"/>
</dbReference>
<evidence type="ECO:0000313" key="1">
    <source>
        <dbReference type="EMBL" id="HEB95633.1"/>
    </source>
</evidence>
<sequence length="118" mass="13718">MIRFVHCVKRRADLSPEEFRHLWNSPEFLDLLERLKALSGAVRLERSLTLIIPENIRLMEERGSGEPFDAMLEVWWQRGVGLFETFSTPEAGRLLEELAACQAGFIDFAESRRFFTES</sequence>
<comment type="caution">
    <text evidence="1">The sequence shown here is derived from an EMBL/GenBank/DDBJ whole genome shotgun (WGS) entry which is preliminary data.</text>
</comment>